<keyword evidence="1" id="KW-0812">Transmembrane</keyword>
<keyword evidence="1" id="KW-0472">Membrane</keyword>
<dbReference type="Proteomes" id="UP000198310">
    <property type="component" value="Unassembled WGS sequence"/>
</dbReference>
<accession>A0A238V7W8</accession>
<dbReference type="EMBL" id="FZNS01000001">
    <property type="protein sequence ID" value="SNR29733.1"/>
    <property type="molecule type" value="Genomic_DNA"/>
</dbReference>
<evidence type="ECO:0000256" key="1">
    <source>
        <dbReference type="SAM" id="Phobius"/>
    </source>
</evidence>
<gene>
    <name evidence="2" type="ORF">SAMN06269173_101187</name>
</gene>
<sequence length="78" mass="8599">MLLGQAVKGRRKNYLTDYEKTTASSMLHKAAWARIGNEGQHTSIPTLMPPAFLILVLTAAGLAGFGLFYKSVDFFDHI</sequence>
<proteinExistence type="predicted"/>
<protein>
    <submittedName>
        <fullName evidence="2">Uncharacterized protein</fullName>
    </submittedName>
</protein>
<evidence type="ECO:0000313" key="3">
    <source>
        <dbReference type="Proteomes" id="UP000198310"/>
    </source>
</evidence>
<feature type="transmembrane region" description="Helical" evidence="1">
    <location>
        <begin position="51"/>
        <end position="69"/>
    </location>
</feature>
<keyword evidence="1" id="KW-1133">Transmembrane helix</keyword>
<keyword evidence="3" id="KW-1185">Reference proteome</keyword>
<dbReference type="AlphaFoldDB" id="A0A238V7W8"/>
<organism evidence="2 3">
    <name type="scientific">Hymenobacter mucosus</name>
    <dbReference type="NCBI Taxonomy" id="1411120"/>
    <lineage>
        <taxon>Bacteria</taxon>
        <taxon>Pseudomonadati</taxon>
        <taxon>Bacteroidota</taxon>
        <taxon>Cytophagia</taxon>
        <taxon>Cytophagales</taxon>
        <taxon>Hymenobacteraceae</taxon>
        <taxon>Hymenobacter</taxon>
    </lineage>
</organism>
<evidence type="ECO:0000313" key="2">
    <source>
        <dbReference type="EMBL" id="SNR29733.1"/>
    </source>
</evidence>
<reference evidence="3" key="1">
    <citation type="submission" date="2017-06" db="EMBL/GenBank/DDBJ databases">
        <authorList>
            <person name="Varghese N."/>
            <person name="Submissions S."/>
        </authorList>
    </citation>
    <scope>NUCLEOTIDE SEQUENCE [LARGE SCALE GENOMIC DNA]</scope>
    <source>
        <strain evidence="3">DSM 28041</strain>
    </source>
</reference>
<name>A0A238V7W8_9BACT</name>